<organism evidence="3 4">
    <name type="scientific">Brevibacterium daeguense</name>
    <dbReference type="NCBI Taxonomy" id="909936"/>
    <lineage>
        <taxon>Bacteria</taxon>
        <taxon>Bacillati</taxon>
        <taxon>Actinomycetota</taxon>
        <taxon>Actinomycetes</taxon>
        <taxon>Micrococcales</taxon>
        <taxon>Brevibacteriaceae</taxon>
        <taxon>Brevibacterium</taxon>
    </lineage>
</organism>
<feature type="compositionally biased region" description="Pro residues" evidence="1">
    <location>
        <begin position="219"/>
        <end position="228"/>
    </location>
</feature>
<evidence type="ECO:0000259" key="2">
    <source>
        <dbReference type="Pfam" id="PF22504"/>
    </source>
</evidence>
<evidence type="ECO:0000313" key="4">
    <source>
        <dbReference type="Proteomes" id="UP001501586"/>
    </source>
</evidence>
<evidence type="ECO:0000256" key="1">
    <source>
        <dbReference type="SAM" id="MobiDB-lite"/>
    </source>
</evidence>
<protein>
    <recommendedName>
        <fullName evidence="2">DUF6993 domain-containing protein</fullName>
    </recommendedName>
</protein>
<keyword evidence="4" id="KW-1185">Reference proteome</keyword>
<dbReference type="RefSeq" id="WP_236864095.1">
    <property type="nucleotide sequence ID" value="NZ_BAABAZ010000005.1"/>
</dbReference>
<evidence type="ECO:0000313" key="3">
    <source>
        <dbReference type="EMBL" id="GAA4284007.1"/>
    </source>
</evidence>
<feature type="domain" description="DUF6993" evidence="2">
    <location>
        <begin position="60"/>
        <end position="141"/>
    </location>
</feature>
<name>A0ABP8EJA2_9MICO</name>
<feature type="region of interest" description="Disordered" evidence="1">
    <location>
        <begin position="125"/>
        <end position="228"/>
    </location>
</feature>
<dbReference type="Proteomes" id="UP001501586">
    <property type="component" value="Unassembled WGS sequence"/>
</dbReference>
<gene>
    <name evidence="3" type="ORF">GCM10022261_15380</name>
</gene>
<sequence>MSQRILSNPTSFGRRVVAGAVLASGLTLTGCSLLSPSPVEPSRAPAEEPAVVDEVLSALEPLTQQESLPTTDELFTTLIDAGYEAAALETTIDESPLGNEVPAKMFGVRVEEGCVVGEIRAGDATAELMPPGESTGSCLMGRVERPEGAPEPSGESRDEDGSDNGAGHIPGEDINRPRTQSPEPEEPDDGSAGGGAPDSGGSGTGGSGGADDAPAEEPAGPPPALGGS</sequence>
<dbReference type="PROSITE" id="PS51257">
    <property type="entry name" value="PROKAR_LIPOPROTEIN"/>
    <property type="match status" value="1"/>
</dbReference>
<dbReference type="InterPro" id="IPR054262">
    <property type="entry name" value="DUF6993"/>
</dbReference>
<comment type="caution">
    <text evidence="3">The sequence shown here is derived from an EMBL/GenBank/DDBJ whole genome shotgun (WGS) entry which is preliminary data.</text>
</comment>
<reference evidence="4" key="1">
    <citation type="journal article" date="2019" name="Int. J. Syst. Evol. Microbiol.">
        <title>The Global Catalogue of Microorganisms (GCM) 10K type strain sequencing project: providing services to taxonomists for standard genome sequencing and annotation.</title>
        <authorList>
            <consortium name="The Broad Institute Genomics Platform"/>
            <consortium name="The Broad Institute Genome Sequencing Center for Infectious Disease"/>
            <person name="Wu L."/>
            <person name="Ma J."/>
        </authorList>
    </citation>
    <scope>NUCLEOTIDE SEQUENCE [LARGE SCALE GENOMIC DNA]</scope>
    <source>
        <strain evidence="4">JCM 17458</strain>
    </source>
</reference>
<dbReference type="EMBL" id="BAABAZ010000005">
    <property type="protein sequence ID" value="GAA4284007.1"/>
    <property type="molecule type" value="Genomic_DNA"/>
</dbReference>
<dbReference type="Pfam" id="PF22504">
    <property type="entry name" value="DUF6993"/>
    <property type="match status" value="1"/>
</dbReference>
<proteinExistence type="predicted"/>
<feature type="compositionally biased region" description="Gly residues" evidence="1">
    <location>
        <begin position="191"/>
        <end position="209"/>
    </location>
</feature>
<accession>A0ABP8EJA2</accession>